<dbReference type="PANTHER" id="PTHR30363">
    <property type="entry name" value="HTH-TYPE TRANSCRIPTIONAL REGULATOR SRLR-RELATED"/>
    <property type="match status" value="1"/>
</dbReference>
<gene>
    <name evidence="5" type="ORF">GGD89_001756</name>
</gene>
<protein>
    <submittedName>
        <fullName evidence="5">DeoR family glycerol-3-phosphate regulon repressor</fullName>
    </submittedName>
</protein>
<evidence type="ECO:0000256" key="3">
    <source>
        <dbReference type="ARBA" id="ARBA00023163"/>
    </source>
</evidence>
<dbReference type="Gene3D" id="3.40.50.1360">
    <property type="match status" value="1"/>
</dbReference>
<dbReference type="GO" id="GO:0003700">
    <property type="term" value="F:DNA-binding transcription factor activity"/>
    <property type="evidence" value="ECO:0007669"/>
    <property type="project" value="InterPro"/>
</dbReference>
<dbReference type="InterPro" id="IPR001034">
    <property type="entry name" value="DeoR_HTH"/>
</dbReference>
<evidence type="ECO:0000259" key="4">
    <source>
        <dbReference type="PROSITE" id="PS51000"/>
    </source>
</evidence>
<proteinExistence type="predicted"/>
<dbReference type="AlphaFoldDB" id="A0A7W6RD72"/>
<keyword evidence="6" id="KW-1185">Reference proteome</keyword>
<dbReference type="SMART" id="SM01134">
    <property type="entry name" value="DeoRC"/>
    <property type="match status" value="1"/>
</dbReference>
<evidence type="ECO:0000313" key="6">
    <source>
        <dbReference type="Proteomes" id="UP000554286"/>
    </source>
</evidence>
<dbReference type="RefSeq" id="WP_184044193.1">
    <property type="nucleotide sequence ID" value="NZ_JACIGK010000011.1"/>
</dbReference>
<name>A0A7W6RD72_9PROT</name>
<evidence type="ECO:0000256" key="2">
    <source>
        <dbReference type="ARBA" id="ARBA00023015"/>
    </source>
</evidence>
<evidence type="ECO:0000313" key="5">
    <source>
        <dbReference type="EMBL" id="MBB4266127.1"/>
    </source>
</evidence>
<dbReference type="Pfam" id="PF00455">
    <property type="entry name" value="DeoRC"/>
    <property type="match status" value="1"/>
</dbReference>
<reference evidence="5 6" key="1">
    <citation type="submission" date="2020-08" db="EMBL/GenBank/DDBJ databases">
        <title>Genome sequencing of Purple Non-Sulfur Bacteria from various extreme environments.</title>
        <authorList>
            <person name="Mayer M."/>
        </authorList>
    </citation>
    <scope>NUCLEOTIDE SEQUENCE [LARGE SCALE GENOMIC DNA]</scope>
    <source>
        <strain evidence="5 6">JA131</strain>
    </source>
</reference>
<dbReference type="SUPFAM" id="SSF46785">
    <property type="entry name" value="Winged helix' DNA-binding domain"/>
    <property type="match status" value="1"/>
</dbReference>
<dbReference type="EMBL" id="JACIGK010000011">
    <property type="protein sequence ID" value="MBB4266127.1"/>
    <property type="molecule type" value="Genomic_DNA"/>
</dbReference>
<sequence>MSTALSRKRLILDLAREQGRVAVDDLAARLAVSPQTIRKDLNDLCDTNHLVRTHGGALLRTGKANVGYEARRLIAADAKDRIAERTAGLIPDDSSLFVNIGTTTEAVARALAGRSDLLVITNNLNVATILREARGLDVVIVGGLLRHSDGGIVGEAALDMIGQFKVDIAIIGTSAIDEDGTLLDYDYREVRITQAILANARRRILVADSSKIARRAPVRIAHLSQLDVFVTDTLPDPEIRRLCREAGTEIHETCGRGEETSHAA</sequence>
<dbReference type="InterPro" id="IPR050313">
    <property type="entry name" value="Carb_Metab_HTH_regulators"/>
</dbReference>
<dbReference type="Gene3D" id="1.10.10.10">
    <property type="entry name" value="Winged helix-like DNA-binding domain superfamily/Winged helix DNA-binding domain"/>
    <property type="match status" value="1"/>
</dbReference>
<dbReference type="PRINTS" id="PR00037">
    <property type="entry name" value="HTHLACR"/>
</dbReference>
<keyword evidence="3" id="KW-0804">Transcription</keyword>
<dbReference type="InterPro" id="IPR036388">
    <property type="entry name" value="WH-like_DNA-bd_sf"/>
</dbReference>
<keyword evidence="2" id="KW-0805">Transcription regulation</keyword>
<evidence type="ECO:0000256" key="1">
    <source>
        <dbReference type="ARBA" id="ARBA00022491"/>
    </source>
</evidence>
<dbReference type="PROSITE" id="PS51000">
    <property type="entry name" value="HTH_DEOR_2"/>
    <property type="match status" value="1"/>
</dbReference>
<comment type="caution">
    <text evidence="5">The sequence shown here is derived from an EMBL/GenBank/DDBJ whole genome shotgun (WGS) entry which is preliminary data.</text>
</comment>
<dbReference type="Pfam" id="PF08220">
    <property type="entry name" value="HTH_DeoR"/>
    <property type="match status" value="1"/>
</dbReference>
<dbReference type="SMART" id="SM00420">
    <property type="entry name" value="HTH_DEOR"/>
    <property type="match status" value="1"/>
</dbReference>
<dbReference type="InterPro" id="IPR036390">
    <property type="entry name" value="WH_DNA-bd_sf"/>
</dbReference>
<dbReference type="InterPro" id="IPR014036">
    <property type="entry name" value="DeoR-like_C"/>
</dbReference>
<keyword evidence="1" id="KW-0678">Repressor</keyword>
<feature type="domain" description="HTH deoR-type" evidence="4">
    <location>
        <begin position="4"/>
        <end position="59"/>
    </location>
</feature>
<organism evidence="5 6">
    <name type="scientific">Roseospira visakhapatnamensis</name>
    <dbReference type="NCBI Taxonomy" id="390880"/>
    <lineage>
        <taxon>Bacteria</taxon>
        <taxon>Pseudomonadati</taxon>
        <taxon>Pseudomonadota</taxon>
        <taxon>Alphaproteobacteria</taxon>
        <taxon>Rhodospirillales</taxon>
        <taxon>Rhodospirillaceae</taxon>
        <taxon>Roseospira</taxon>
    </lineage>
</organism>
<dbReference type="Proteomes" id="UP000554286">
    <property type="component" value="Unassembled WGS sequence"/>
</dbReference>
<dbReference type="InterPro" id="IPR037171">
    <property type="entry name" value="NagB/RpiA_transferase-like"/>
</dbReference>
<dbReference type="SUPFAM" id="SSF100950">
    <property type="entry name" value="NagB/RpiA/CoA transferase-like"/>
    <property type="match status" value="1"/>
</dbReference>
<accession>A0A7W6RD72</accession>
<dbReference type="PANTHER" id="PTHR30363:SF4">
    <property type="entry name" value="GLYCEROL-3-PHOSPHATE REGULON REPRESSOR"/>
    <property type="match status" value="1"/>
</dbReference>